<dbReference type="RefSeq" id="WP_085347091.1">
    <property type="nucleotide sequence ID" value="NZ_CP133648.1"/>
</dbReference>
<evidence type="ECO:0000313" key="2">
    <source>
        <dbReference type="Proteomes" id="UP000193179"/>
    </source>
</evidence>
<dbReference type="Proteomes" id="UP000193179">
    <property type="component" value="Chromosome"/>
</dbReference>
<gene>
    <name evidence="1" type="ORF">B0703_05790</name>
</gene>
<dbReference type="EMBL" id="CP133648">
    <property type="protein sequence ID" value="WNE84527.1"/>
    <property type="molecule type" value="Genomic_DNA"/>
</dbReference>
<name>A0AAF0VBT0_BIFAD</name>
<reference evidence="1" key="1">
    <citation type="journal article" date="2016" name="Sci. Rep.">
        <title>Evaluation of genetic diversity among strains of the human gut commensal Bifidobacterium adolescentis.</title>
        <authorList>
            <person name="Duranti S."/>
            <person name="Milani C."/>
            <person name="Lugli G.A."/>
            <person name="Mancabelli L."/>
            <person name="Turroni F."/>
            <person name="Ferrario C."/>
            <person name="Mangifesta M."/>
            <person name="Viappiani A."/>
            <person name="Sanchez B."/>
            <person name="Margolles A."/>
            <person name="van Sinderen D."/>
            <person name="Ventura M."/>
        </authorList>
    </citation>
    <scope>NUCLEOTIDE SEQUENCE</scope>
    <source>
        <strain evidence="1">703B</strain>
    </source>
</reference>
<protein>
    <submittedName>
        <fullName evidence="1">Uncharacterized protein</fullName>
    </submittedName>
</protein>
<reference evidence="1" key="2">
    <citation type="submission" date="2023-09" db="EMBL/GenBank/DDBJ databases">
        <title>Ecological and genomic based identification of the Bifidobacterium adolescentis prototype of the healthy human gut microbiota.</title>
        <authorList>
            <person name="Lugli G.A."/>
            <person name="Argentini C."/>
            <person name="Tarracchini C."/>
            <person name="Fontana F."/>
            <person name="Alessandri G."/>
            <person name="Mancabelli L."/>
            <person name="Milani C."/>
            <person name="Turroni F."/>
            <person name="Ventura M."/>
        </authorList>
    </citation>
    <scope>NUCLEOTIDE SEQUENCE</scope>
    <source>
        <strain evidence="1">703B</strain>
    </source>
</reference>
<proteinExistence type="predicted"/>
<sequence>MGYVRLRHDLNLQIAIRFGSKATAPHAEKVEAKAKALANARAVHSSVADRIDISTHAHGTHTSVIMSVLGRDNSQIAAHLEFGYFNKWAQRHLPGKFIMSEAKYG</sequence>
<dbReference type="AlphaFoldDB" id="A0AAF0VBT0"/>
<accession>A0AAF0VBT0</accession>
<organism evidence="1 2">
    <name type="scientific">Bifidobacterium adolescentis</name>
    <dbReference type="NCBI Taxonomy" id="1680"/>
    <lineage>
        <taxon>Bacteria</taxon>
        <taxon>Bacillati</taxon>
        <taxon>Actinomycetota</taxon>
        <taxon>Actinomycetes</taxon>
        <taxon>Bifidobacteriales</taxon>
        <taxon>Bifidobacteriaceae</taxon>
        <taxon>Bifidobacterium</taxon>
    </lineage>
</organism>
<evidence type="ECO:0000313" key="1">
    <source>
        <dbReference type="EMBL" id="WNE84527.1"/>
    </source>
</evidence>